<evidence type="ECO:0000256" key="1">
    <source>
        <dbReference type="SAM" id="MobiDB-lite"/>
    </source>
</evidence>
<feature type="compositionally biased region" description="Low complexity" evidence="1">
    <location>
        <begin position="437"/>
        <end position="447"/>
    </location>
</feature>
<accession>A0ABQ5JXH4</accession>
<dbReference type="SUPFAM" id="SSF52047">
    <property type="entry name" value="RNI-like"/>
    <property type="match status" value="1"/>
</dbReference>
<keyword evidence="3" id="KW-1185">Reference proteome</keyword>
<name>A0ABQ5JXH4_9EUKA</name>
<feature type="compositionally biased region" description="Basic and acidic residues" evidence="1">
    <location>
        <begin position="471"/>
        <end position="487"/>
    </location>
</feature>
<evidence type="ECO:0000313" key="3">
    <source>
        <dbReference type="Proteomes" id="UP001057375"/>
    </source>
</evidence>
<dbReference type="Proteomes" id="UP001057375">
    <property type="component" value="Unassembled WGS sequence"/>
</dbReference>
<gene>
    <name evidence="2" type="ORF">ADUPG1_010632</name>
</gene>
<sequence length="1008" mass="117068">MRAALKFYSRQFDTLTREKEEIELMLEEKLGGEREKWANIMSFIKVLEELLAKKKELGETQPKLELQDEIAKGKQSLAFLKEERKRKTAILHQRSMDTIENEVSNTLDDFPGKSESDISFKEKRHSKIKEFIKFFKIHLSHLLQTESINEKAQEFLSLDPVKRVFLQGEEKEEEEKEEEEKEEEEKEEEEKEEEKDQEDPIDHYDEVNLDAQILRFFYFVKNANCDKELKDKLSGKSYEPWVIYFYDMMKYICNIILGEDLGEISINFVLNSIQRYYHNVMERERDQRKKTRMMDLEETFSKYQSQKHQLSIIDNIEKEKEKLRIHARRVRNLAQKSDGMGVQTYNIGCEDSHYNQLQYSHMRSIADCYFISAHKKKLNLQRRMLGRIIRHEGRKASCLEDYRKHIASGDDYGDGESSSSEEIRSYRISNDSKSEDTPSPSSSWSFSDKIDMEKDDKEIYIQHVPFPDINAEGKEGDDDHPPPKSIDDSNSDSDEFDEIKQPTDSSDPHPLKPVHYPKPIVTSGSFIVPILISTDEKPVSKEIKGDDDTSIGTLYDQICKPDPNDHSKICISLEDLMEVGSSRQKTKKKLMSYIVPLLIKAQSLKEGNPIVGELKLVEGKIIISRKKNYSDENHVSRSLLAAKDYAYADPKEIVHFIQLSINCPIRAKSSRDYDTEFQSVKEVLNDLQRGFYLECLDSIDLSGCYRNWGIREGSELCVVSDIFDAIMPDGTRSFPLITLRNVNLSDTVMYPEDLIKVMSKLQHPQRRLSHLDVSKNTALTRLSFRHIDEFQKSSTQGWDSIGEIQSLSMNGCALTDKTLPAIFELVKMWKIKRLELEDNPSLNFMMSGYNICDVLSGPLTSLSFERCEIVYAEIDTIFHQIANEYERNHRTFKMKSMKFPKRLDPKVVKTCIKACKCHSVCVTGDLSQAEEVKDIDYIDSEMNIFDITFSNVVLSIEFVKAFIERRYHIRKVTFYECSRPLDVIALIDAIPEEWVTRQENMISITLNP</sequence>
<protein>
    <submittedName>
        <fullName evidence="2">Uncharacterized protein</fullName>
    </submittedName>
</protein>
<feature type="compositionally biased region" description="Acidic residues" evidence="1">
    <location>
        <begin position="170"/>
        <end position="197"/>
    </location>
</feature>
<reference evidence="2" key="1">
    <citation type="submission" date="2022-03" db="EMBL/GenBank/DDBJ databases">
        <title>Draft genome sequence of Aduncisulcus paluster, a free-living microaerophilic Fornicata.</title>
        <authorList>
            <person name="Yuyama I."/>
            <person name="Kume K."/>
            <person name="Tamura T."/>
            <person name="Inagaki Y."/>
            <person name="Hashimoto T."/>
        </authorList>
    </citation>
    <scope>NUCLEOTIDE SEQUENCE</scope>
    <source>
        <strain evidence="2">NY0171</strain>
    </source>
</reference>
<feature type="region of interest" description="Disordered" evidence="1">
    <location>
        <begin position="468"/>
        <end position="517"/>
    </location>
</feature>
<feature type="compositionally biased region" description="Basic and acidic residues" evidence="1">
    <location>
        <begin position="421"/>
        <end position="436"/>
    </location>
</feature>
<comment type="caution">
    <text evidence="2">The sequence shown here is derived from an EMBL/GenBank/DDBJ whole genome shotgun (WGS) entry which is preliminary data.</text>
</comment>
<dbReference type="Gene3D" id="3.80.10.10">
    <property type="entry name" value="Ribonuclease Inhibitor"/>
    <property type="match status" value="1"/>
</dbReference>
<feature type="region of interest" description="Disordered" evidence="1">
    <location>
        <begin position="407"/>
        <end position="448"/>
    </location>
</feature>
<organism evidence="2 3">
    <name type="scientific">Aduncisulcus paluster</name>
    <dbReference type="NCBI Taxonomy" id="2918883"/>
    <lineage>
        <taxon>Eukaryota</taxon>
        <taxon>Metamonada</taxon>
        <taxon>Carpediemonas-like organisms</taxon>
        <taxon>Aduncisulcus</taxon>
    </lineage>
</organism>
<dbReference type="EMBL" id="BQXS01011653">
    <property type="protein sequence ID" value="GKT15141.1"/>
    <property type="molecule type" value="Genomic_DNA"/>
</dbReference>
<feature type="compositionally biased region" description="Basic and acidic residues" evidence="1">
    <location>
        <begin position="498"/>
        <end position="510"/>
    </location>
</feature>
<proteinExistence type="predicted"/>
<feature type="region of interest" description="Disordered" evidence="1">
    <location>
        <begin position="168"/>
        <end position="202"/>
    </location>
</feature>
<evidence type="ECO:0000313" key="2">
    <source>
        <dbReference type="EMBL" id="GKT15141.1"/>
    </source>
</evidence>
<dbReference type="InterPro" id="IPR032675">
    <property type="entry name" value="LRR_dom_sf"/>
</dbReference>